<sequence length="516" mass="55828">MRSQILSFNIVYSVIQAAYSSTALPQLTTFAQSYNMAQAGDSDSGPLPTLAASALAAQGASSEDKTVTLVATCSFMLSLALGLRLLGFYLAKTRRRRKRLRLLPRLGISVPFPAALHALDVSVFVVLWYAVSIGMTLFNKWFLRVWAGGGYPFATTMTCINMFVKCLLSRIIDRCSSGGCSGNGTMMALPSTIYWKLAVPIGVCTALDIMLSNLSLFYITVTFYTIVKSGGNVWNLLFSICLGHQRPSWPLFGVIVLISSGIGLASYGSAQFVFYGFILVLAASVIGTLRWVLTQSLLQAMEDTTGAPRNKVLAVVYYVSPASAIGLLPIALFSEGSDYATSRFLLDSQLLMMSLVFIFISGCLAFVLIFIEILLVKKTSALSLGIAGSFKDVTQVLLAVFIFGDQLIAINVFGLVVATCGMLFYTYIKHTMAEAAGGKLKGYQRVPTFNSDLEDSSDVQSSGCDSKHKDIVPEFQMKDERVSATGTKTVAGVELVRRESKDYFNSSGMVANASHV</sequence>
<gene>
    <name evidence="7" type="ORF">GN958_ATG20076</name>
</gene>
<feature type="transmembrane region" description="Helical" evidence="5">
    <location>
        <begin position="249"/>
        <end position="267"/>
    </location>
</feature>
<dbReference type="PANTHER" id="PTHR11132">
    <property type="entry name" value="SOLUTE CARRIER FAMILY 35"/>
    <property type="match status" value="1"/>
</dbReference>
<reference evidence="7" key="1">
    <citation type="submission" date="2020-03" db="EMBL/GenBank/DDBJ databases">
        <title>Hybrid Assembly of Korean Phytophthora infestans isolates.</title>
        <authorList>
            <person name="Prokchorchik M."/>
            <person name="Lee Y."/>
            <person name="Seo J."/>
            <person name="Cho J.-H."/>
            <person name="Park Y.-E."/>
            <person name="Jang D.-C."/>
            <person name="Im J.-S."/>
            <person name="Choi J.-G."/>
            <person name="Park H.-J."/>
            <person name="Lee G.-B."/>
            <person name="Lee Y.-G."/>
            <person name="Hong S.-Y."/>
            <person name="Cho K."/>
            <person name="Sohn K.H."/>
        </authorList>
    </citation>
    <scope>NUCLEOTIDE SEQUENCE</scope>
    <source>
        <strain evidence="7">KR_2_A2</strain>
    </source>
</reference>
<dbReference type="Proteomes" id="UP000704712">
    <property type="component" value="Unassembled WGS sequence"/>
</dbReference>
<feature type="transmembrane region" description="Helical" evidence="5">
    <location>
        <begin position="112"/>
        <end position="131"/>
    </location>
</feature>
<evidence type="ECO:0000259" key="6">
    <source>
        <dbReference type="Pfam" id="PF03151"/>
    </source>
</evidence>
<feature type="transmembrane region" description="Helical" evidence="5">
    <location>
        <begin position="353"/>
        <end position="375"/>
    </location>
</feature>
<feature type="transmembrane region" description="Helical" evidence="5">
    <location>
        <begin position="193"/>
        <end position="211"/>
    </location>
</feature>
<feature type="transmembrane region" description="Helical" evidence="5">
    <location>
        <begin position="273"/>
        <end position="293"/>
    </location>
</feature>
<dbReference type="InterPro" id="IPR004853">
    <property type="entry name" value="Sugar_P_trans_dom"/>
</dbReference>
<keyword evidence="2 5" id="KW-0812">Transmembrane</keyword>
<evidence type="ECO:0000256" key="5">
    <source>
        <dbReference type="SAM" id="Phobius"/>
    </source>
</evidence>
<feature type="domain" description="Sugar phosphate transporter" evidence="6">
    <location>
        <begin position="121"/>
        <end position="425"/>
    </location>
</feature>
<dbReference type="AlphaFoldDB" id="A0A8S9TRY3"/>
<feature type="transmembrane region" description="Helical" evidence="5">
    <location>
        <begin position="314"/>
        <end position="333"/>
    </location>
</feature>
<evidence type="ECO:0000256" key="1">
    <source>
        <dbReference type="ARBA" id="ARBA00004141"/>
    </source>
</evidence>
<protein>
    <submittedName>
        <fullName evidence="7">Triose-phosphate Transporter family</fullName>
    </submittedName>
</protein>
<evidence type="ECO:0000256" key="3">
    <source>
        <dbReference type="ARBA" id="ARBA00022989"/>
    </source>
</evidence>
<comment type="subcellular location">
    <subcellularLocation>
        <location evidence="1">Membrane</location>
        <topology evidence="1">Multi-pass membrane protein</topology>
    </subcellularLocation>
</comment>
<proteinExistence type="predicted"/>
<dbReference type="GO" id="GO:0016020">
    <property type="term" value="C:membrane"/>
    <property type="evidence" value="ECO:0007669"/>
    <property type="project" value="UniProtKB-SubCell"/>
</dbReference>
<accession>A0A8S9TRY3</accession>
<evidence type="ECO:0000256" key="4">
    <source>
        <dbReference type="ARBA" id="ARBA00023136"/>
    </source>
</evidence>
<dbReference type="Pfam" id="PF03151">
    <property type="entry name" value="TPT"/>
    <property type="match status" value="1"/>
</dbReference>
<organism evidence="7 8">
    <name type="scientific">Phytophthora infestans</name>
    <name type="common">Potato late blight agent</name>
    <name type="synonym">Botrytis infestans</name>
    <dbReference type="NCBI Taxonomy" id="4787"/>
    <lineage>
        <taxon>Eukaryota</taxon>
        <taxon>Sar</taxon>
        <taxon>Stramenopiles</taxon>
        <taxon>Oomycota</taxon>
        <taxon>Peronosporomycetes</taxon>
        <taxon>Peronosporales</taxon>
        <taxon>Peronosporaceae</taxon>
        <taxon>Phytophthora</taxon>
    </lineage>
</organism>
<evidence type="ECO:0000313" key="8">
    <source>
        <dbReference type="Proteomes" id="UP000704712"/>
    </source>
</evidence>
<feature type="transmembrane region" description="Helical" evidence="5">
    <location>
        <begin position="69"/>
        <end position="91"/>
    </location>
</feature>
<keyword evidence="4 5" id="KW-0472">Membrane</keyword>
<feature type="transmembrane region" description="Helical" evidence="5">
    <location>
        <begin position="151"/>
        <end position="172"/>
    </location>
</feature>
<feature type="transmembrane region" description="Helical" evidence="5">
    <location>
        <begin position="217"/>
        <end position="237"/>
    </location>
</feature>
<evidence type="ECO:0000313" key="7">
    <source>
        <dbReference type="EMBL" id="KAF4130733.1"/>
    </source>
</evidence>
<comment type="caution">
    <text evidence="7">The sequence shown here is derived from an EMBL/GenBank/DDBJ whole genome shotgun (WGS) entry which is preliminary data.</text>
</comment>
<feature type="transmembrane region" description="Helical" evidence="5">
    <location>
        <begin position="382"/>
        <end position="402"/>
    </location>
</feature>
<evidence type="ECO:0000256" key="2">
    <source>
        <dbReference type="ARBA" id="ARBA00022692"/>
    </source>
</evidence>
<feature type="transmembrane region" description="Helical" evidence="5">
    <location>
        <begin position="408"/>
        <end position="428"/>
    </location>
</feature>
<name>A0A8S9TRY3_PHYIN</name>
<dbReference type="InterPro" id="IPR050186">
    <property type="entry name" value="TPT_transporter"/>
</dbReference>
<keyword evidence="3 5" id="KW-1133">Transmembrane helix</keyword>
<dbReference type="EMBL" id="JAACNO010002806">
    <property type="protein sequence ID" value="KAF4130733.1"/>
    <property type="molecule type" value="Genomic_DNA"/>
</dbReference>